<dbReference type="EMBL" id="CP101717">
    <property type="protein sequence ID" value="WLD57937.1"/>
    <property type="molecule type" value="Genomic_DNA"/>
</dbReference>
<name>A0AB38YF04_9GAMM</name>
<dbReference type="PROSITE" id="PS50112">
    <property type="entry name" value="PAS"/>
    <property type="match status" value="1"/>
</dbReference>
<gene>
    <name evidence="9" type="ORF">NFC81_14665</name>
</gene>
<feature type="transmembrane region" description="Helical" evidence="6">
    <location>
        <begin position="177"/>
        <end position="195"/>
    </location>
</feature>
<protein>
    <submittedName>
        <fullName evidence="9">Methyl-accepting chemotaxis protein</fullName>
    </submittedName>
</protein>
<evidence type="ECO:0000256" key="6">
    <source>
        <dbReference type="SAM" id="Phobius"/>
    </source>
</evidence>
<dbReference type="NCBIfam" id="TIGR00229">
    <property type="entry name" value="sensory_box"/>
    <property type="match status" value="1"/>
</dbReference>
<comment type="similarity">
    <text evidence="3">Belongs to the methyl-accepting chemotaxis (MCP) protein family.</text>
</comment>
<feature type="transmembrane region" description="Helical" evidence="6">
    <location>
        <begin position="148"/>
        <end position="171"/>
    </location>
</feature>
<evidence type="ECO:0000256" key="2">
    <source>
        <dbReference type="ARBA" id="ARBA00023224"/>
    </source>
</evidence>
<comment type="subcellular location">
    <subcellularLocation>
        <location evidence="1">Membrane</location>
    </subcellularLocation>
</comment>
<feature type="domain" description="Methyl-accepting transducer" evidence="7">
    <location>
        <begin position="250"/>
        <end position="486"/>
    </location>
</feature>
<dbReference type="SUPFAM" id="SSF58104">
    <property type="entry name" value="Methyl-accepting chemotaxis protein (MCP) signaling domain"/>
    <property type="match status" value="1"/>
</dbReference>
<evidence type="ECO:0000313" key="9">
    <source>
        <dbReference type="EMBL" id="WLD57937.1"/>
    </source>
</evidence>
<dbReference type="PROSITE" id="PS50111">
    <property type="entry name" value="CHEMOTAXIS_TRANSDUC_2"/>
    <property type="match status" value="1"/>
</dbReference>
<dbReference type="SUPFAM" id="SSF55785">
    <property type="entry name" value="PYP-like sensor domain (PAS domain)"/>
    <property type="match status" value="1"/>
</dbReference>
<evidence type="ECO:0000259" key="8">
    <source>
        <dbReference type="PROSITE" id="PS50112"/>
    </source>
</evidence>
<dbReference type="InterPro" id="IPR035965">
    <property type="entry name" value="PAS-like_dom_sf"/>
</dbReference>
<evidence type="ECO:0000259" key="7">
    <source>
        <dbReference type="PROSITE" id="PS50111"/>
    </source>
</evidence>
<evidence type="ECO:0000256" key="1">
    <source>
        <dbReference type="ARBA" id="ARBA00004370"/>
    </source>
</evidence>
<dbReference type="CDD" id="cd00130">
    <property type="entry name" value="PAS"/>
    <property type="match status" value="1"/>
</dbReference>
<dbReference type="GO" id="GO:0007165">
    <property type="term" value="P:signal transduction"/>
    <property type="evidence" value="ECO:0007669"/>
    <property type="project" value="UniProtKB-KW"/>
</dbReference>
<dbReference type="AlphaFoldDB" id="A0AB38YF04"/>
<feature type="coiled-coil region" evidence="5">
    <location>
        <begin position="314"/>
        <end position="348"/>
    </location>
</feature>
<dbReference type="Gene3D" id="3.30.450.20">
    <property type="entry name" value="PAS domain"/>
    <property type="match status" value="1"/>
</dbReference>
<evidence type="ECO:0000256" key="5">
    <source>
        <dbReference type="SAM" id="Coils"/>
    </source>
</evidence>
<dbReference type="Pfam" id="PF08447">
    <property type="entry name" value="PAS_3"/>
    <property type="match status" value="1"/>
</dbReference>
<dbReference type="FunFam" id="1.10.287.950:FF:000001">
    <property type="entry name" value="Methyl-accepting chemotaxis sensory transducer"/>
    <property type="match status" value="1"/>
</dbReference>
<dbReference type="GO" id="GO:0016020">
    <property type="term" value="C:membrane"/>
    <property type="evidence" value="ECO:0007669"/>
    <property type="project" value="UniProtKB-SubCell"/>
</dbReference>
<dbReference type="Gene3D" id="1.10.287.950">
    <property type="entry name" value="Methyl-accepting chemotaxis protein"/>
    <property type="match status" value="1"/>
</dbReference>
<keyword evidence="2 4" id="KW-0807">Transducer</keyword>
<dbReference type="CDD" id="cd11386">
    <property type="entry name" value="MCP_signal"/>
    <property type="match status" value="1"/>
</dbReference>
<keyword evidence="5" id="KW-0175">Coiled coil</keyword>
<dbReference type="PANTHER" id="PTHR32089">
    <property type="entry name" value="METHYL-ACCEPTING CHEMOTAXIS PROTEIN MCPB"/>
    <property type="match status" value="1"/>
</dbReference>
<evidence type="ECO:0000256" key="3">
    <source>
        <dbReference type="ARBA" id="ARBA00029447"/>
    </source>
</evidence>
<accession>A0AB38YF04</accession>
<dbReference type="Pfam" id="PF00015">
    <property type="entry name" value="MCPsignal"/>
    <property type="match status" value="1"/>
</dbReference>
<sequence>MRKTGTVTQREVKLKPGEQIISATDPKSRITHVNDTFVSISGYSREELIGEAHNILRHPDMPGAGFKMMWDRIQSGKPWMGLVKNRCKNGDHYWVDAYVVPVWEQDKIVGYESVRVKTEADAQARAELLYGRLNAGKKPFTMSDYVRAYLPFAGFGLALGVLLIVLLNLVSFGNVGLGGQAILLLAAPLLGTVLFPRLLQRHMGHATEVVDDAVAQYVYTGDIGPLGRSRLAVLMQQHHLRTVLGRLGSLAGDLSNATHLTSASIHQVADRVGQQRNDTDTVASAVHEMSATIREVAENTRLTATRTVEVSQQVRDSNAALRNAVNKVQALNEEVNQANSVISQLATDSGSIKSAVDSIGAIAEQTNLLALNAAIEAARAGEQGRGFAVVADEVRNLAQRTQDSTVSISGLLNHLAEATQRAVTAIERSHKEAAEGVEVINQAGDQMDQILLAIGDIEKGTENISVAASQQEIAANEISTSTMRITEGAESTHADMGEGAAQVDRIEKMAREQVSLIDRFGR</sequence>
<dbReference type="InterPro" id="IPR000014">
    <property type="entry name" value="PAS"/>
</dbReference>
<dbReference type="PANTHER" id="PTHR32089:SF74">
    <property type="entry name" value="METHYL-ACCEPTING CHEMOTAXIS PROTEIN AER"/>
    <property type="match status" value="1"/>
</dbReference>
<reference evidence="9" key="1">
    <citation type="submission" date="2022-07" db="EMBL/GenBank/DDBJ databases">
        <title>Complete genome sequence of Salinispirillum sp. LH10-3-1 capable of multiple carbohydrate inversion isolated from a soda lake.</title>
        <authorList>
            <person name="Liu J."/>
            <person name="Zhai Y."/>
            <person name="Zhang H."/>
            <person name="Yang H."/>
            <person name="Qu J."/>
            <person name="Li J."/>
        </authorList>
    </citation>
    <scope>NUCLEOTIDE SEQUENCE</scope>
    <source>
        <strain evidence="9">LH 10-3-1</strain>
    </source>
</reference>
<keyword evidence="6" id="KW-0472">Membrane</keyword>
<evidence type="ECO:0000256" key="4">
    <source>
        <dbReference type="PROSITE-ProRule" id="PRU00284"/>
    </source>
</evidence>
<keyword evidence="6" id="KW-1133">Transmembrane helix</keyword>
<dbReference type="RefSeq" id="WP_304995220.1">
    <property type="nucleotide sequence ID" value="NZ_CP101717.1"/>
</dbReference>
<dbReference type="InterPro" id="IPR004089">
    <property type="entry name" value="MCPsignal_dom"/>
</dbReference>
<organism evidence="9">
    <name type="scientific">Salinispirillum sp. LH 10-3-1</name>
    <dbReference type="NCBI Taxonomy" id="2952525"/>
    <lineage>
        <taxon>Bacteria</taxon>
        <taxon>Pseudomonadati</taxon>
        <taxon>Pseudomonadota</taxon>
        <taxon>Gammaproteobacteria</taxon>
        <taxon>Oceanospirillales</taxon>
        <taxon>Saccharospirillaceae</taxon>
        <taxon>Salinispirillum</taxon>
    </lineage>
</organism>
<dbReference type="SMART" id="SM00283">
    <property type="entry name" value="MA"/>
    <property type="match status" value="1"/>
</dbReference>
<dbReference type="InterPro" id="IPR013655">
    <property type="entry name" value="PAS_fold_3"/>
</dbReference>
<dbReference type="GO" id="GO:0006935">
    <property type="term" value="P:chemotaxis"/>
    <property type="evidence" value="ECO:0007669"/>
    <property type="project" value="UniProtKB-ARBA"/>
</dbReference>
<feature type="domain" description="PAS" evidence="8">
    <location>
        <begin position="21"/>
        <end position="60"/>
    </location>
</feature>
<proteinExistence type="inferred from homology"/>
<keyword evidence="6" id="KW-0812">Transmembrane</keyword>